<dbReference type="Pfam" id="PF12584">
    <property type="entry name" value="TRAPPC10"/>
    <property type="match status" value="1"/>
</dbReference>
<dbReference type="Proteomes" id="UP000243052">
    <property type="component" value="Chromosome ii"/>
</dbReference>
<dbReference type="EMBL" id="CP014242">
    <property type="protein sequence ID" value="AMD18568.1"/>
    <property type="molecule type" value="Genomic_DNA"/>
</dbReference>
<dbReference type="Pfam" id="PF24967">
    <property type="entry name" value="NTS_TR130"/>
    <property type="match status" value="1"/>
</dbReference>
<evidence type="ECO:0000259" key="5">
    <source>
        <dbReference type="Pfam" id="PF23036"/>
    </source>
</evidence>
<reference evidence="8 9" key="1">
    <citation type="submission" date="2016-01" db="EMBL/GenBank/DDBJ databases">
        <title>Genome sequence of the yeast Holleya sinecauda.</title>
        <authorList>
            <person name="Dietrich F.S."/>
        </authorList>
    </citation>
    <scope>NUCLEOTIDE SEQUENCE [LARGE SCALE GENOMIC DNA]</scope>
    <source>
        <strain evidence="8 9">ATCC 58844</strain>
    </source>
</reference>
<evidence type="ECO:0000259" key="7">
    <source>
        <dbReference type="Pfam" id="PF24967"/>
    </source>
</evidence>
<accession>A0A109UVZ8</accession>
<evidence type="ECO:0000313" key="9">
    <source>
        <dbReference type="Proteomes" id="UP000243052"/>
    </source>
</evidence>
<feature type="domain" description="Trs130 second Ig-like" evidence="6">
    <location>
        <begin position="669"/>
        <end position="760"/>
    </location>
</feature>
<dbReference type="STRING" id="45286.A0A109UVZ8"/>
<name>A0A109UVZ8_9SACH</name>
<dbReference type="GO" id="GO:0034498">
    <property type="term" value="P:early endosome to Golgi transport"/>
    <property type="evidence" value="ECO:0007669"/>
    <property type="project" value="TreeGrafter"/>
</dbReference>
<evidence type="ECO:0000256" key="3">
    <source>
        <dbReference type="ARBA" id="ARBA00023034"/>
    </source>
</evidence>
<keyword evidence="9" id="KW-1185">Reference proteome</keyword>
<comment type="subcellular location">
    <subcellularLocation>
        <location evidence="1">Golgi apparatus</location>
    </subcellularLocation>
</comment>
<sequence>MEDTYNNYTVKVSFFDPLGVFDAIRPELDKLLPLNAVYWKTDDGVLRSIGKLPVEFIPAVEEVKDDLLQDKPLIFMINVTCSSVNEYRNKVRPLIRRWVPATDAAVDIGEKFSLPSEYVILFHSNSEVLDSNLFKSVSLIEKLNKDFPSIKVIESKTIYKNDKEKQDFWNSTMSFFKNTLLTIFQRRLGILETELNSKKISFEKALILEEKILYLYLSFRIYDKAIPQLRKISSYLTSEAMSELTDGDIEVPFSVPVNGIETICESIQSHTLTKYSIYKYILVHQLLLSEHSVSPMSSTHAQLQIAREFYMHVKAIFEGSKKLLQFNYFYLECLLNRISSNKDDICHETYAALLLHQRDCWLKLVYANTNFRIETISFPPTSVVYEDDKLKNTYETEDMFQKTFIEKTSYLLDSFKKCSRKHQRMMDWLTVQKCTLYCQRGEYNIALDLLKARYGSHIDLRWRGMGRYLLELYVKCIKNLPSLENLELDGGKLPVRSVLRNCFLDLLVLSPDSKLHWWKEFQALPDENENQLIYLLDNVFKVEISGKTFLSQPNTYALTITVLNNVIPGAVNVSSIKLLLKNAGGDLLVFTASEITIAEGSNSIILEATDVKFSTFEFISLEITVGNTTFSKSFEFEPSRYLTLQELYCKENFNCLISMMKRTVVNDIKLHLEIKNKKSVNNFSLQLTAIRSGIKDNKSAFSFSKTDLLHTLTINDMNVEEIPYFLKYPIDNIRLGYDLQFEKNGLKYRQRHYTDIEVRLPLSVTVGDIFKRDCFYFKFMVSACSNFPIALYSCYLDQDDSSRQKYVISDGFKPERAIILRPNTNDLCSNIYKIQVKDNLSYKQADSFKLVVEYYTAKQILDRIVTEIFLRDFLQSNKDSHELWSEFWRRKVLPQVIYDYSHFGEMKLVKILGTSQQLLSFIKTEVYDTGLRDQYCIFIKTLTSGIEIPPELLKNLPSDGNILTVPVSLPHIKHLFYVELKPEFRSHYAFGEIIPMELRVSNLSYKWGINDADATYILKVFNTSDWAINGKRRAVIESAEVNFNIQIIPLRRGDLPYPKVEIYTSDKIKVDEVDYLNSYETVLVV</sequence>
<keyword evidence="2" id="KW-0813">Transport</keyword>
<dbReference type="InterPro" id="IPR056915">
    <property type="entry name" value="Ig_TR130_2nd"/>
</dbReference>
<dbReference type="InterPro" id="IPR045126">
    <property type="entry name" value="TRAPPC10/Trs130"/>
</dbReference>
<gene>
    <name evidence="8" type="ORF">AW171_hschr274</name>
</gene>
<dbReference type="Pfam" id="PF23036">
    <property type="entry name" value="TRAPPC10_1st"/>
    <property type="match status" value="1"/>
</dbReference>
<dbReference type="GO" id="GO:1990071">
    <property type="term" value="C:TRAPPII protein complex"/>
    <property type="evidence" value="ECO:0007669"/>
    <property type="project" value="InterPro"/>
</dbReference>
<evidence type="ECO:0000256" key="1">
    <source>
        <dbReference type="ARBA" id="ARBA00004555"/>
    </source>
</evidence>
<dbReference type="GeneID" id="28722390"/>
<dbReference type="Pfam" id="PF24966">
    <property type="entry name" value="Ig_TR130_2nd"/>
    <property type="match status" value="1"/>
</dbReference>
<evidence type="ECO:0000313" key="8">
    <source>
        <dbReference type="EMBL" id="AMD18568.1"/>
    </source>
</evidence>
<evidence type="ECO:0000259" key="4">
    <source>
        <dbReference type="Pfam" id="PF12584"/>
    </source>
</evidence>
<dbReference type="RefSeq" id="XP_017985564.1">
    <property type="nucleotide sequence ID" value="XM_018130340.1"/>
</dbReference>
<evidence type="ECO:0000256" key="2">
    <source>
        <dbReference type="ARBA" id="ARBA00022448"/>
    </source>
</evidence>
<dbReference type="InterPro" id="IPR022233">
    <property type="entry name" value="TRAPPC10/Trs130_C"/>
</dbReference>
<proteinExistence type="predicted"/>
<feature type="domain" description="Trs130 NTS" evidence="7">
    <location>
        <begin position="303"/>
        <end position="524"/>
    </location>
</feature>
<feature type="domain" description="TRAPPC10/Trs130 C-terminal" evidence="4">
    <location>
        <begin position="966"/>
        <end position="1067"/>
    </location>
</feature>
<dbReference type="AlphaFoldDB" id="A0A109UVZ8"/>
<evidence type="ECO:0000259" key="6">
    <source>
        <dbReference type="Pfam" id="PF24966"/>
    </source>
</evidence>
<protein>
    <submittedName>
        <fullName evidence="8">HBL334Wp</fullName>
    </submittedName>
</protein>
<dbReference type="InterPro" id="IPR056916">
    <property type="entry name" value="NTS_TR130"/>
</dbReference>
<dbReference type="InterPro" id="IPR056913">
    <property type="entry name" value="TRAPPC10/Trs130_N"/>
</dbReference>
<dbReference type="GO" id="GO:0006891">
    <property type="term" value="P:intra-Golgi vesicle-mediated transport"/>
    <property type="evidence" value="ECO:0007669"/>
    <property type="project" value="TreeGrafter"/>
</dbReference>
<organism evidence="8 9">
    <name type="scientific">Eremothecium sinecaudum</name>
    <dbReference type="NCBI Taxonomy" id="45286"/>
    <lineage>
        <taxon>Eukaryota</taxon>
        <taxon>Fungi</taxon>
        <taxon>Dikarya</taxon>
        <taxon>Ascomycota</taxon>
        <taxon>Saccharomycotina</taxon>
        <taxon>Saccharomycetes</taxon>
        <taxon>Saccharomycetales</taxon>
        <taxon>Saccharomycetaceae</taxon>
        <taxon>Eremothecium</taxon>
    </lineage>
</organism>
<dbReference type="PANTHER" id="PTHR13251">
    <property type="entry name" value="EPILEPSY HOLOPROSENCEPHALY CANDIDATE 1/TMEM1"/>
    <property type="match status" value="1"/>
</dbReference>
<keyword evidence="3" id="KW-0333">Golgi apparatus</keyword>
<dbReference type="PANTHER" id="PTHR13251:SF3">
    <property type="entry name" value="TRAFFICKING PROTEIN PARTICLE COMPLEX SUBUNIT 10"/>
    <property type="match status" value="1"/>
</dbReference>
<dbReference type="OrthoDB" id="10256906at2759"/>
<dbReference type="GO" id="GO:0005829">
    <property type="term" value="C:cytosol"/>
    <property type="evidence" value="ECO:0007669"/>
    <property type="project" value="GOC"/>
</dbReference>
<feature type="domain" description="TRAPPC10/Trs130 N-terminal" evidence="5">
    <location>
        <begin position="9"/>
        <end position="229"/>
    </location>
</feature>